<feature type="region of interest" description="Disordered" evidence="1">
    <location>
        <begin position="1"/>
        <end position="148"/>
    </location>
</feature>
<organism evidence="2 3">
    <name type="scientific">Trichoglossum hirsutum</name>
    <dbReference type="NCBI Taxonomy" id="265104"/>
    <lineage>
        <taxon>Eukaryota</taxon>
        <taxon>Fungi</taxon>
        <taxon>Dikarya</taxon>
        <taxon>Ascomycota</taxon>
        <taxon>Pezizomycotina</taxon>
        <taxon>Geoglossomycetes</taxon>
        <taxon>Geoglossales</taxon>
        <taxon>Geoglossaceae</taxon>
        <taxon>Trichoglossum</taxon>
    </lineage>
</organism>
<dbReference type="Proteomes" id="UP000750711">
    <property type="component" value="Unassembled WGS sequence"/>
</dbReference>
<reference evidence="2" key="1">
    <citation type="submission" date="2021-03" db="EMBL/GenBank/DDBJ databases">
        <title>Comparative genomics and phylogenomic investigation of the class Geoglossomycetes provide insights into ecological specialization and systematics.</title>
        <authorList>
            <person name="Melie T."/>
            <person name="Pirro S."/>
            <person name="Miller A.N."/>
            <person name="Quandt A."/>
        </authorList>
    </citation>
    <scope>NUCLEOTIDE SEQUENCE</scope>
    <source>
        <strain evidence="2">CAQ_001_2017</strain>
    </source>
</reference>
<feature type="compositionally biased region" description="Low complexity" evidence="1">
    <location>
        <begin position="29"/>
        <end position="50"/>
    </location>
</feature>
<feature type="compositionally biased region" description="Basic and acidic residues" evidence="1">
    <location>
        <begin position="120"/>
        <end position="132"/>
    </location>
</feature>
<comment type="caution">
    <text evidence="2">The sequence shown here is derived from an EMBL/GenBank/DDBJ whole genome shotgun (WGS) entry which is preliminary data.</text>
</comment>
<protein>
    <submittedName>
        <fullName evidence="2">Uncharacterized protein</fullName>
    </submittedName>
</protein>
<gene>
    <name evidence="2" type="ORF">GP486_008651</name>
</gene>
<dbReference type="AlphaFoldDB" id="A0A9P8IB91"/>
<feature type="compositionally biased region" description="Basic and acidic residues" evidence="1">
    <location>
        <begin position="9"/>
        <end position="28"/>
    </location>
</feature>
<evidence type="ECO:0000313" key="3">
    <source>
        <dbReference type="Proteomes" id="UP000750711"/>
    </source>
</evidence>
<feature type="compositionally biased region" description="Low complexity" evidence="1">
    <location>
        <begin position="98"/>
        <end position="116"/>
    </location>
</feature>
<sequence>MEDVNPELESFREQWRREVTARSSKDRASTGATAGASSSAAPKLAAARASELPLAPAATSGRKDGDDDDNDNAEDVAPKTYHDLDDRDSTPGLGGSSAWGSSWSSARRGSTSAGSTLRSALEHYEKAVEKESQGSLGESLNLYRKAYR</sequence>
<proteinExistence type="predicted"/>
<feature type="compositionally biased region" description="Basic and acidic residues" evidence="1">
    <location>
        <begin position="76"/>
        <end position="89"/>
    </location>
</feature>
<name>A0A9P8IB91_9PEZI</name>
<accession>A0A9P8IB91</accession>
<feature type="non-terminal residue" evidence="2">
    <location>
        <position position="148"/>
    </location>
</feature>
<evidence type="ECO:0000256" key="1">
    <source>
        <dbReference type="SAM" id="MobiDB-lite"/>
    </source>
</evidence>
<dbReference type="EMBL" id="JAGHQM010003677">
    <property type="protein sequence ID" value="KAH0542260.1"/>
    <property type="molecule type" value="Genomic_DNA"/>
</dbReference>
<evidence type="ECO:0000313" key="2">
    <source>
        <dbReference type="EMBL" id="KAH0542260.1"/>
    </source>
</evidence>
<keyword evidence="3" id="KW-1185">Reference proteome</keyword>